<accession>A0A2P2J1U9</accession>
<dbReference type="AlphaFoldDB" id="A0A2P2J1U9"/>
<sequence length="31" mass="3727">MTFGESMQQENKYPKQRSQMCLCLCQQNQML</sequence>
<dbReference type="EMBL" id="GGEC01006955">
    <property type="protein sequence ID" value="MBW87438.1"/>
    <property type="molecule type" value="Transcribed_RNA"/>
</dbReference>
<protein>
    <submittedName>
        <fullName evidence="1">Uncharacterized protein</fullName>
    </submittedName>
</protein>
<reference evidence="1" key="1">
    <citation type="submission" date="2018-02" db="EMBL/GenBank/DDBJ databases">
        <title>Rhizophora mucronata_Transcriptome.</title>
        <authorList>
            <person name="Meera S.P."/>
            <person name="Sreeshan A."/>
            <person name="Augustine A."/>
        </authorList>
    </citation>
    <scope>NUCLEOTIDE SEQUENCE</scope>
    <source>
        <tissue evidence="1">Leaf</tissue>
    </source>
</reference>
<organism evidence="1">
    <name type="scientific">Rhizophora mucronata</name>
    <name type="common">Asiatic mangrove</name>
    <dbReference type="NCBI Taxonomy" id="61149"/>
    <lineage>
        <taxon>Eukaryota</taxon>
        <taxon>Viridiplantae</taxon>
        <taxon>Streptophyta</taxon>
        <taxon>Embryophyta</taxon>
        <taxon>Tracheophyta</taxon>
        <taxon>Spermatophyta</taxon>
        <taxon>Magnoliopsida</taxon>
        <taxon>eudicotyledons</taxon>
        <taxon>Gunneridae</taxon>
        <taxon>Pentapetalae</taxon>
        <taxon>rosids</taxon>
        <taxon>fabids</taxon>
        <taxon>Malpighiales</taxon>
        <taxon>Rhizophoraceae</taxon>
        <taxon>Rhizophora</taxon>
    </lineage>
</organism>
<proteinExistence type="predicted"/>
<name>A0A2P2J1U9_RHIMU</name>
<evidence type="ECO:0000313" key="1">
    <source>
        <dbReference type="EMBL" id="MBW87438.1"/>
    </source>
</evidence>